<dbReference type="Proteomes" id="UP000184139">
    <property type="component" value="Unassembled WGS sequence"/>
</dbReference>
<keyword evidence="3" id="KW-1185">Reference proteome</keyword>
<organism evidence="2 3">
    <name type="scientific">Desulfofustis glycolicus DSM 9705</name>
    <dbReference type="NCBI Taxonomy" id="1121409"/>
    <lineage>
        <taxon>Bacteria</taxon>
        <taxon>Pseudomonadati</taxon>
        <taxon>Thermodesulfobacteriota</taxon>
        <taxon>Desulfobulbia</taxon>
        <taxon>Desulfobulbales</taxon>
        <taxon>Desulfocapsaceae</taxon>
        <taxon>Desulfofustis</taxon>
    </lineage>
</organism>
<evidence type="ECO:0000313" key="2">
    <source>
        <dbReference type="EMBL" id="SHH77509.1"/>
    </source>
</evidence>
<accession>A0A1M5VQH9</accession>
<reference evidence="2 3" key="1">
    <citation type="submission" date="2016-11" db="EMBL/GenBank/DDBJ databases">
        <authorList>
            <person name="Jaros S."/>
            <person name="Januszkiewicz K."/>
            <person name="Wedrychowicz H."/>
        </authorList>
    </citation>
    <scope>NUCLEOTIDE SEQUENCE [LARGE SCALE GENOMIC DNA]</scope>
    <source>
        <strain evidence="2 3">DSM 9705</strain>
    </source>
</reference>
<dbReference type="RefSeq" id="WP_073375364.1">
    <property type="nucleotide sequence ID" value="NZ_FQXS01000009.1"/>
</dbReference>
<dbReference type="EMBL" id="FQXS01000009">
    <property type="protein sequence ID" value="SHH77509.1"/>
    <property type="molecule type" value="Genomic_DNA"/>
</dbReference>
<dbReference type="STRING" id="1121409.SAMN02745124_01819"/>
<gene>
    <name evidence="2" type="ORF">SAMN02745124_01819</name>
</gene>
<evidence type="ECO:0000256" key="1">
    <source>
        <dbReference type="SAM" id="MobiDB-lite"/>
    </source>
</evidence>
<feature type="region of interest" description="Disordered" evidence="1">
    <location>
        <begin position="1"/>
        <end position="20"/>
    </location>
</feature>
<name>A0A1M5VQH9_9BACT</name>
<feature type="region of interest" description="Disordered" evidence="1">
    <location>
        <begin position="72"/>
        <end position="96"/>
    </location>
</feature>
<dbReference type="AlphaFoldDB" id="A0A1M5VQH9"/>
<proteinExistence type="predicted"/>
<sequence length="96" mass="10405">MFSNLTASPARFPEHHDCSPVPVFAPEHTVRREKLLHHLIPPDGGDNRLRLLLTAPAGFGKTVLAAQLAAAPGQSLQHQAVTGTDDRRLPKSPDSR</sequence>
<evidence type="ECO:0000313" key="3">
    <source>
        <dbReference type="Proteomes" id="UP000184139"/>
    </source>
</evidence>
<protein>
    <submittedName>
        <fullName evidence="2">Uncharacterized protein</fullName>
    </submittedName>
</protein>
<feature type="compositionally biased region" description="Basic and acidic residues" evidence="1">
    <location>
        <begin position="84"/>
        <end position="96"/>
    </location>
</feature>